<evidence type="ECO:0000313" key="2">
    <source>
        <dbReference type="EMBL" id="MCJ8012710.1"/>
    </source>
</evidence>
<keyword evidence="3" id="KW-1185">Reference proteome</keyword>
<feature type="region of interest" description="Disordered" evidence="1">
    <location>
        <begin position="1"/>
        <end position="21"/>
    </location>
</feature>
<proteinExistence type="predicted"/>
<gene>
    <name evidence="2" type="ORF">MUG84_13310</name>
</gene>
<dbReference type="EMBL" id="JALIRP010000005">
    <property type="protein sequence ID" value="MCJ8012710.1"/>
    <property type="molecule type" value="Genomic_DNA"/>
</dbReference>
<comment type="caution">
    <text evidence="2">The sequence shown here is derived from an EMBL/GenBank/DDBJ whole genome shotgun (WGS) entry which is preliminary data.</text>
</comment>
<evidence type="ECO:0000256" key="1">
    <source>
        <dbReference type="SAM" id="MobiDB-lite"/>
    </source>
</evidence>
<name>A0A9X1WSI3_9BACL</name>
<evidence type="ECO:0000313" key="3">
    <source>
        <dbReference type="Proteomes" id="UP001139347"/>
    </source>
</evidence>
<sequence>MMTSGNLGGSRSDMKITGNGSSNGGSFQHIKIMGEAIINGDTDCDMFKCMGNSEVNGLLHAGSVKVQGEMKVRNELSASSIGITGELSVGGRMAVEKAKITGELQVGSDCQMEEMLVRGTVEVNGMLNAEEAFIKLYGHSHLRELVGGRIMVKKGIGLPFLGKFIPGTEGSLTADTIEGDTIVLENTKASVVRGRSVTIGSGCRIGLVEYIDEFKQDSEASVSQSAKIRL</sequence>
<protein>
    <recommendedName>
        <fullName evidence="4">Cell shape determination protein CcmA</fullName>
    </recommendedName>
</protein>
<dbReference type="RefSeq" id="WP_244725538.1">
    <property type="nucleotide sequence ID" value="NZ_JALIRP010000005.1"/>
</dbReference>
<dbReference type="Proteomes" id="UP001139347">
    <property type="component" value="Unassembled WGS sequence"/>
</dbReference>
<reference evidence="2" key="1">
    <citation type="submission" date="2022-04" db="EMBL/GenBank/DDBJ databases">
        <title>Paenibacillus mangrovi sp. nov., a novel endophytic bacterium isolated from bark of Kandelia candel.</title>
        <authorList>
            <person name="Tuo L."/>
        </authorList>
    </citation>
    <scope>NUCLEOTIDE SEQUENCE</scope>
    <source>
        <strain evidence="2">KQZ6P-2</strain>
    </source>
</reference>
<organism evidence="2 3">
    <name type="scientific">Paenibacillus mangrovi</name>
    <dbReference type="NCBI Taxonomy" id="2931978"/>
    <lineage>
        <taxon>Bacteria</taxon>
        <taxon>Bacillati</taxon>
        <taxon>Bacillota</taxon>
        <taxon>Bacilli</taxon>
        <taxon>Bacillales</taxon>
        <taxon>Paenibacillaceae</taxon>
        <taxon>Paenibacillus</taxon>
    </lineage>
</organism>
<evidence type="ECO:0008006" key="4">
    <source>
        <dbReference type="Google" id="ProtNLM"/>
    </source>
</evidence>
<dbReference type="AlphaFoldDB" id="A0A9X1WSI3"/>
<accession>A0A9X1WSI3</accession>